<sequence>MRFSVYLPPKAMRGEKCATLFYLAGLTCTEETFAAKAGAQRLAAELGLVLVGPDTSPRGIEIPGDRDSWDFGVAAGFYVDATDVPWATNYRMYSYIVRELFDEVIQNLPVDRQRVGIFGHSMGGHGALVIALRNPDQFRSVSAFAPISNPMVCPWGIRAFTRYLGADQGAWQDYDATELIKRGGGAVFPGGILVDQGLNDKFLDEQLYPEALRTACEVVGQPLRLRMHPGYDHGYYFIASHIEDHLRHHALELGS</sequence>
<dbReference type="GO" id="GO:0005829">
    <property type="term" value="C:cytosol"/>
    <property type="evidence" value="ECO:0007669"/>
    <property type="project" value="TreeGrafter"/>
</dbReference>
<protein>
    <recommendedName>
        <fullName evidence="2 6">S-formylglutathione hydrolase</fullName>
        <ecNumber evidence="2 6">3.1.2.12</ecNumber>
    </recommendedName>
</protein>
<keyword evidence="3 8" id="KW-0719">Serine esterase</keyword>
<evidence type="ECO:0000256" key="6">
    <source>
        <dbReference type="NCBIfam" id="TIGR02821"/>
    </source>
</evidence>
<evidence type="ECO:0000313" key="9">
    <source>
        <dbReference type="EMBL" id="SPC25533.1"/>
    </source>
</evidence>
<dbReference type="Gene3D" id="3.40.50.1820">
    <property type="entry name" value="alpha/beta hydrolase"/>
    <property type="match status" value="1"/>
</dbReference>
<dbReference type="InterPro" id="IPR029058">
    <property type="entry name" value="AB_hydrolase_fold"/>
</dbReference>
<dbReference type="GO" id="GO:0018738">
    <property type="term" value="F:S-formylglutathione hydrolase activity"/>
    <property type="evidence" value="ECO:0007669"/>
    <property type="project" value="UniProtKB-UniRule"/>
</dbReference>
<gene>
    <name evidence="9" type="primary">frmC</name>
    <name evidence="9" type="ORF">CBM2594_U10034</name>
</gene>
<dbReference type="InterPro" id="IPR014186">
    <property type="entry name" value="S-formylglutathione_hydrol"/>
</dbReference>
<evidence type="ECO:0000256" key="1">
    <source>
        <dbReference type="ARBA" id="ARBA00005622"/>
    </source>
</evidence>
<evidence type="ECO:0000256" key="8">
    <source>
        <dbReference type="RuleBase" id="RU363068"/>
    </source>
</evidence>
<comment type="similarity">
    <text evidence="1 8">Belongs to the esterase D family.</text>
</comment>
<dbReference type="SUPFAM" id="SSF53474">
    <property type="entry name" value="alpha/beta-Hydrolases"/>
    <property type="match status" value="1"/>
</dbReference>
<dbReference type="EC" id="3.1.2.12" evidence="2 6"/>
<dbReference type="Pfam" id="PF00756">
    <property type="entry name" value="Esterase"/>
    <property type="match status" value="1"/>
</dbReference>
<dbReference type="FunFam" id="3.40.50.1820:FF:000002">
    <property type="entry name" value="S-formylglutathione hydrolase"/>
    <property type="match status" value="1"/>
</dbReference>
<evidence type="ECO:0000256" key="4">
    <source>
        <dbReference type="ARBA" id="ARBA00022801"/>
    </source>
</evidence>
<feature type="active site" description="Charge relay system" evidence="7">
    <location>
        <position position="200"/>
    </location>
</feature>
<feature type="active site" description="Charge relay system" evidence="7">
    <location>
        <position position="233"/>
    </location>
</feature>
<evidence type="ECO:0000256" key="3">
    <source>
        <dbReference type="ARBA" id="ARBA00022487"/>
    </source>
</evidence>
<evidence type="ECO:0000256" key="7">
    <source>
        <dbReference type="PIRSR" id="PIRSR614186-1"/>
    </source>
</evidence>
<dbReference type="EMBL" id="OGUU01000045">
    <property type="protein sequence ID" value="SPC25533.1"/>
    <property type="molecule type" value="Genomic_DNA"/>
</dbReference>
<accession>A0A7Z7NPS7</accession>
<dbReference type="NCBIfam" id="TIGR02821">
    <property type="entry name" value="fghA_ester_D"/>
    <property type="match status" value="1"/>
</dbReference>
<evidence type="ECO:0000313" key="10">
    <source>
        <dbReference type="Proteomes" id="UP000257139"/>
    </source>
</evidence>
<dbReference type="PANTHER" id="PTHR10061:SF0">
    <property type="entry name" value="S-FORMYLGLUTATHIONE HYDROLASE"/>
    <property type="match status" value="1"/>
</dbReference>
<name>A0A7Z7NPS7_9BURK</name>
<evidence type="ECO:0000256" key="5">
    <source>
        <dbReference type="ARBA" id="ARBA00047590"/>
    </source>
</evidence>
<evidence type="ECO:0000256" key="2">
    <source>
        <dbReference type="ARBA" id="ARBA00012479"/>
    </source>
</evidence>
<comment type="catalytic activity">
    <reaction evidence="5 8">
        <text>S-formylglutathione + H2O = formate + glutathione + H(+)</text>
        <dbReference type="Rhea" id="RHEA:14961"/>
        <dbReference type="ChEBI" id="CHEBI:15377"/>
        <dbReference type="ChEBI" id="CHEBI:15378"/>
        <dbReference type="ChEBI" id="CHEBI:15740"/>
        <dbReference type="ChEBI" id="CHEBI:57688"/>
        <dbReference type="ChEBI" id="CHEBI:57925"/>
        <dbReference type="EC" id="3.1.2.12"/>
    </reaction>
</comment>
<comment type="function">
    <text evidence="8">Serine hydrolase involved in the detoxification of formaldehyde.</text>
</comment>
<dbReference type="GO" id="GO:0052689">
    <property type="term" value="F:carboxylic ester hydrolase activity"/>
    <property type="evidence" value="ECO:0007669"/>
    <property type="project" value="UniProtKB-KW"/>
</dbReference>
<dbReference type="Proteomes" id="UP000257139">
    <property type="component" value="Unassembled WGS sequence"/>
</dbReference>
<feature type="active site" description="Charge relay system" evidence="7">
    <location>
        <position position="121"/>
    </location>
</feature>
<dbReference type="GO" id="GO:0046294">
    <property type="term" value="P:formaldehyde catabolic process"/>
    <property type="evidence" value="ECO:0007669"/>
    <property type="project" value="InterPro"/>
</dbReference>
<dbReference type="InterPro" id="IPR000801">
    <property type="entry name" value="Esterase-like"/>
</dbReference>
<comment type="caution">
    <text evidence="9">The sequence shown here is derived from an EMBL/GenBank/DDBJ whole genome shotgun (WGS) entry which is preliminary data.</text>
</comment>
<reference evidence="9 10" key="1">
    <citation type="submission" date="2018-01" db="EMBL/GenBank/DDBJ databases">
        <authorList>
            <person name="Clerissi C."/>
        </authorList>
    </citation>
    <scope>NUCLEOTIDE SEQUENCE [LARGE SCALE GENOMIC DNA]</scope>
    <source>
        <strain evidence="9">Cupriavidus taiwanensis STM 6021</strain>
    </source>
</reference>
<dbReference type="AlphaFoldDB" id="A0A7Z7NPS7"/>
<organism evidence="9 10">
    <name type="scientific">Cupriavidus taiwanensis</name>
    <dbReference type="NCBI Taxonomy" id="164546"/>
    <lineage>
        <taxon>Bacteria</taxon>
        <taxon>Pseudomonadati</taxon>
        <taxon>Pseudomonadota</taxon>
        <taxon>Betaproteobacteria</taxon>
        <taxon>Burkholderiales</taxon>
        <taxon>Burkholderiaceae</taxon>
        <taxon>Cupriavidus</taxon>
    </lineage>
</organism>
<dbReference type="PANTHER" id="PTHR10061">
    <property type="entry name" value="S-FORMYLGLUTATHIONE HYDROLASE"/>
    <property type="match status" value="1"/>
</dbReference>
<proteinExistence type="inferred from homology"/>
<keyword evidence="4 8" id="KW-0378">Hydrolase</keyword>